<accession>A0A2T5FZG3</accession>
<dbReference type="Proteomes" id="UP000244162">
    <property type="component" value="Unassembled WGS sequence"/>
</dbReference>
<evidence type="ECO:0000313" key="1">
    <source>
        <dbReference type="EMBL" id="PTQ12092.1"/>
    </source>
</evidence>
<dbReference type="EMBL" id="NWBU01000005">
    <property type="protein sequence ID" value="PTQ12092.1"/>
    <property type="molecule type" value="Genomic_DNA"/>
</dbReference>
<organism evidence="1 2">
    <name type="scientific">Sphingomonas oleivorans</name>
    <dbReference type="NCBI Taxonomy" id="1735121"/>
    <lineage>
        <taxon>Bacteria</taxon>
        <taxon>Pseudomonadati</taxon>
        <taxon>Pseudomonadota</taxon>
        <taxon>Alphaproteobacteria</taxon>
        <taxon>Sphingomonadales</taxon>
        <taxon>Sphingomonadaceae</taxon>
        <taxon>Sphingomonas</taxon>
    </lineage>
</organism>
<dbReference type="AlphaFoldDB" id="A0A2T5FZG3"/>
<name>A0A2T5FZG3_9SPHN</name>
<dbReference type="RefSeq" id="WP_107966956.1">
    <property type="nucleotide sequence ID" value="NZ_NWBU01000005.1"/>
</dbReference>
<gene>
    <name evidence="1" type="ORF">CLG96_05860</name>
</gene>
<evidence type="ECO:0000313" key="2">
    <source>
        <dbReference type="Proteomes" id="UP000244162"/>
    </source>
</evidence>
<reference evidence="1 2" key="1">
    <citation type="submission" date="2017-09" db="EMBL/GenBank/DDBJ databases">
        <title>Sphingomonas panjinensis sp.nov., isolated from oil-contaminated soil.</title>
        <authorList>
            <person name="Wang L."/>
            <person name="Chen L."/>
        </authorList>
    </citation>
    <scope>NUCLEOTIDE SEQUENCE [LARGE SCALE GENOMIC DNA]</scope>
    <source>
        <strain evidence="1 2">FW-11</strain>
    </source>
</reference>
<proteinExistence type="predicted"/>
<protein>
    <submittedName>
        <fullName evidence="1">Uncharacterized protein</fullName>
    </submittedName>
</protein>
<sequence>MTPDGDAAAISRTARRAGAPDWIDGTLLRMLDGGLWHATKEHAWRSIVNEGKIRADAPPLYKNGFCRSIGGVSLFDLTRPDDAASPAAAHWSAWLGATDDEPRYWIEIERSGVAAELLTTEETLSRWREAFERHSPNLRIIAGLETAHIGSIPLDRTCRVLRLIRGQLQEDPEAIVGQATLPQSSRSMMR</sequence>
<dbReference type="OrthoDB" id="6401933at2"/>
<comment type="caution">
    <text evidence="1">The sequence shown here is derived from an EMBL/GenBank/DDBJ whole genome shotgun (WGS) entry which is preliminary data.</text>
</comment>
<keyword evidence="2" id="KW-1185">Reference proteome</keyword>